<name>A0ACC0KTM6_CHOFU</name>
<dbReference type="EMBL" id="CM046123">
    <property type="protein sequence ID" value="KAI8439709.1"/>
    <property type="molecule type" value="Genomic_DNA"/>
</dbReference>
<sequence>MLRALLLSGAALLALGHDEYHRPRGEGAAAEVAARELEPEYWAAEAFEGIARRLRDGANERVADRVVMFLGDGLSVPTLAAARALRGQRQGRSGEEEQLAYERFPVTGLAKTYCTDAQIADSACSATAYLCGAKGNRGPSASARACGAGTAAPPAPNITCTPSPPGRWPTAATSVGIVTTTRVTHASPAGAYAHTAARDWESDADLLADCGHADPAARQADIAMQLMNSYPGNNFKVILGGGRREFRPNTTIDEEGASGRRLDGRDLIEEWRARRAAAGVSHAYVWNRTELLRAVEDPPEYLLGLFGASHMRYEAEARAAGADEPAGRDDGGGHRAFPRLALLETIALSDAVERADALLPRDARS</sequence>
<comment type="caution">
    <text evidence="1">The sequence shown here is derived from an EMBL/GenBank/DDBJ whole genome shotgun (WGS) entry which is preliminary data.</text>
</comment>
<evidence type="ECO:0000313" key="2">
    <source>
        <dbReference type="Proteomes" id="UP001064048"/>
    </source>
</evidence>
<dbReference type="Proteomes" id="UP001064048">
    <property type="component" value="Chromosome 23"/>
</dbReference>
<organism evidence="1 2">
    <name type="scientific">Choristoneura fumiferana</name>
    <name type="common">Spruce budworm moth</name>
    <name type="synonym">Archips fumiferana</name>
    <dbReference type="NCBI Taxonomy" id="7141"/>
    <lineage>
        <taxon>Eukaryota</taxon>
        <taxon>Metazoa</taxon>
        <taxon>Ecdysozoa</taxon>
        <taxon>Arthropoda</taxon>
        <taxon>Hexapoda</taxon>
        <taxon>Insecta</taxon>
        <taxon>Pterygota</taxon>
        <taxon>Neoptera</taxon>
        <taxon>Endopterygota</taxon>
        <taxon>Lepidoptera</taxon>
        <taxon>Glossata</taxon>
        <taxon>Ditrysia</taxon>
        <taxon>Tortricoidea</taxon>
        <taxon>Tortricidae</taxon>
        <taxon>Tortricinae</taxon>
        <taxon>Choristoneura</taxon>
    </lineage>
</organism>
<accession>A0ACC0KTM6</accession>
<gene>
    <name evidence="1" type="ORF">MSG28_013403</name>
</gene>
<proteinExistence type="predicted"/>
<protein>
    <submittedName>
        <fullName evidence="1">Uncharacterized protein</fullName>
    </submittedName>
</protein>
<evidence type="ECO:0000313" key="1">
    <source>
        <dbReference type="EMBL" id="KAI8439709.1"/>
    </source>
</evidence>
<keyword evidence="2" id="KW-1185">Reference proteome</keyword>
<reference evidence="1 2" key="1">
    <citation type="journal article" date="2022" name="Genome Biol. Evol.">
        <title>The Spruce Budworm Genome: Reconstructing the Evolutionary History of Antifreeze Proteins.</title>
        <authorList>
            <person name="Beliveau C."/>
            <person name="Gagne P."/>
            <person name="Picq S."/>
            <person name="Vernygora O."/>
            <person name="Keeling C.I."/>
            <person name="Pinkney K."/>
            <person name="Doucet D."/>
            <person name="Wen F."/>
            <person name="Johnston J.S."/>
            <person name="Maaroufi H."/>
            <person name="Boyle B."/>
            <person name="Laroche J."/>
            <person name="Dewar K."/>
            <person name="Juretic N."/>
            <person name="Blackburn G."/>
            <person name="Nisole A."/>
            <person name="Brunet B."/>
            <person name="Brandao M."/>
            <person name="Lumley L."/>
            <person name="Duan J."/>
            <person name="Quan G."/>
            <person name="Lucarotti C.J."/>
            <person name="Roe A.D."/>
            <person name="Sperling F.A.H."/>
            <person name="Levesque R.C."/>
            <person name="Cusson M."/>
        </authorList>
    </citation>
    <scope>NUCLEOTIDE SEQUENCE [LARGE SCALE GENOMIC DNA]</scope>
    <source>
        <strain evidence="1">Glfc:IPQL:Cfum</strain>
    </source>
</reference>